<evidence type="ECO:0000256" key="1">
    <source>
        <dbReference type="ARBA" id="ARBA00022676"/>
    </source>
</evidence>
<feature type="compositionally biased region" description="Basic residues" evidence="5">
    <location>
        <begin position="1"/>
        <end position="10"/>
    </location>
</feature>
<keyword evidence="3" id="KW-0548">Nucleotidyltransferase</keyword>
<dbReference type="InterPro" id="IPR012317">
    <property type="entry name" value="Poly(ADP-ribose)pol_cat_dom"/>
</dbReference>
<gene>
    <name evidence="7" type="ORF">Rt10032_c09g3931</name>
</gene>
<feature type="region of interest" description="Disordered" evidence="5">
    <location>
        <begin position="452"/>
        <end position="476"/>
    </location>
</feature>
<name>A0A511KKC4_RHOTO</name>
<comment type="caution">
    <text evidence="7">The sequence shown here is derived from an EMBL/GenBank/DDBJ whole genome shotgun (WGS) entry which is preliminary data.</text>
</comment>
<dbReference type="SUPFAM" id="SSF54495">
    <property type="entry name" value="UBC-like"/>
    <property type="match status" value="1"/>
</dbReference>
<dbReference type="GO" id="GO:0003950">
    <property type="term" value="F:NAD+ poly-ADP-ribosyltransferase activity"/>
    <property type="evidence" value="ECO:0007669"/>
    <property type="project" value="InterPro"/>
</dbReference>
<accession>A0A511KKC4</accession>
<organism evidence="7 8">
    <name type="scientific">Rhodotorula toruloides</name>
    <name type="common">Yeast</name>
    <name type="synonym">Rhodosporidium toruloides</name>
    <dbReference type="NCBI Taxonomy" id="5286"/>
    <lineage>
        <taxon>Eukaryota</taxon>
        <taxon>Fungi</taxon>
        <taxon>Dikarya</taxon>
        <taxon>Basidiomycota</taxon>
        <taxon>Pucciniomycotina</taxon>
        <taxon>Microbotryomycetes</taxon>
        <taxon>Sporidiobolales</taxon>
        <taxon>Sporidiobolaceae</taxon>
        <taxon>Rhodotorula</taxon>
    </lineage>
</organism>
<dbReference type="PANTHER" id="PTHR21328">
    <property type="entry name" value="POLY ADP-RIBOSE POLYMERASE FAMILY, MEMBER PARP"/>
    <property type="match status" value="1"/>
</dbReference>
<dbReference type="InterPro" id="IPR051838">
    <property type="entry name" value="ARTD_PARP"/>
</dbReference>
<evidence type="ECO:0000256" key="3">
    <source>
        <dbReference type="ARBA" id="ARBA00022695"/>
    </source>
</evidence>
<feature type="compositionally biased region" description="Basic and acidic residues" evidence="5">
    <location>
        <begin position="452"/>
        <end position="462"/>
    </location>
</feature>
<dbReference type="OrthoDB" id="109543at2759"/>
<dbReference type="Gene3D" id="3.10.110.10">
    <property type="entry name" value="Ubiquitin Conjugating Enzyme"/>
    <property type="match status" value="1"/>
</dbReference>
<dbReference type="Pfam" id="PF00179">
    <property type="entry name" value="UQ_con"/>
    <property type="match status" value="1"/>
</dbReference>
<dbReference type="EMBL" id="BJWK01000009">
    <property type="protein sequence ID" value="GEM09914.1"/>
    <property type="molecule type" value="Genomic_DNA"/>
</dbReference>
<keyword evidence="2" id="KW-0808">Transferase</keyword>
<evidence type="ECO:0000313" key="7">
    <source>
        <dbReference type="EMBL" id="GEM09914.1"/>
    </source>
</evidence>
<protein>
    <submittedName>
        <fullName evidence="7">Ubiquitin-conjugating enzyme E2 Q</fullName>
    </submittedName>
</protein>
<dbReference type="SMART" id="SM00212">
    <property type="entry name" value="UBCc"/>
    <property type="match status" value="1"/>
</dbReference>
<feature type="compositionally biased region" description="Acidic residues" evidence="5">
    <location>
        <begin position="78"/>
        <end position="87"/>
    </location>
</feature>
<proteinExistence type="predicted"/>
<evidence type="ECO:0000256" key="5">
    <source>
        <dbReference type="SAM" id="MobiDB-lite"/>
    </source>
</evidence>
<evidence type="ECO:0000259" key="6">
    <source>
        <dbReference type="PROSITE" id="PS50127"/>
    </source>
</evidence>
<feature type="compositionally biased region" description="Basic and acidic residues" evidence="5">
    <location>
        <begin position="906"/>
        <end position="917"/>
    </location>
</feature>
<reference evidence="7 8" key="1">
    <citation type="submission" date="2019-07" db="EMBL/GenBank/DDBJ databases">
        <title>Rhodotorula toruloides NBRC10032 genome sequencing.</title>
        <authorList>
            <person name="Shida Y."/>
            <person name="Takaku H."/>
            <person name="Ogasawara W."/>
            <person name="Mori K."/>
        </authorList>
    </citation>
    <scope>NUCLEOTIDE SEQUENCE [LARGE SCALE GENOMIC DNA]</scope>
    <source>
        <strain evidence="7 8">NBRC10032</strain>
    </source>
</reference>
<evidence type="ECO:0000313" key="8">
    <source>
        <dbReference type="Proteomes" id="UP000321518"/>
    </source>
</evidence>
<dbReference type="PROSITE" id="PS50127">
    <property type="entry name" value="UBC_2"/>
    <property type="match status" value="1"/>
</dbReference>
<dbReference type="InterPro" id="IPR016135">
    <property type="entry name" value="UBQ-conjugating_enzyme/RWD"/>
</dbReference>
<feature type="compositionally biased region" description="Acidic residues" evidence="5">
    <location>
        <begin position="46"/>
        <end position="67"/>
    </location>
</feature>
<dbReference type="Gene3D" id="3.90.228.10">
    <property type="match status" value="1"/>
</dbReference>
<evidence type="ECO:0000256" key="4">
    <source>
        <dbReference type="ARBA" id="ARBA00023027"/>
    </source>
</evidence>
<evidence type="ECO:0000256" key="2">
    <source>
        <dbReference type="ARBA" id="ARBA00022679"/>
    </source>
</evidence>
<sequence>MPRAPPKKRPRVDESPQPGAMQTRSKAATARSAPPHELASNVVDIMDTDDDMLDGDGDDEEVFEYESDIGSATGVEGGADEDDEEDGWGAGGGDEIPDAEVMVLGSDDDSSVQEPPPELPRAKGKRTARKQFAHDIDDLSKRFAGTQDELVTGFMRDDGDDMVRFSLKHPEFPRGLKLSLMFPELSGYPNTHEVMCFTENEDVPHEVEVALGEVAQLPKQADRSLNGVVEFLIHRIVRLQPNPWATAAMQQDTDEENFDYEDELTDAGINIAKDSELIKALRIDFKQLLDAGFRPGFTRVSELELVVSVSKRVNLLGVPARALQAWDSRLITGKIVYLVCLMSFGRYPVDLDSQTSGQVKFKVGISPRYKPSKTAIASAFRAHTSNPYTPGKFEAISLSNPLDALMNDKFQEILFTRRCNDCVGWAGAERHCFEHGKTDIVVEKKKARAADKEEKDLSEAHAKLASPPDVLDRPRARTDRLRTSQLPKDPMSSSSTSNNFPLLASSYLVRRFVMCPRFCLNCYKRCDEKITSLKPFVCDNPLCLFQLIQLGLGPSLEHEITSNTAAVDLLVQLAYIGAREGGLKGELLPNGLGLQVPETAKTPEQIKPDDPTVDFDSLGDENQKRIGIAALIAQLPPIDEMRRWLLGLDMTEDERLLNKTRKLTDMRGGKIPLSAWRLLRFIVASNTAYLKQIDDPDELVQGVPRDYRQFKLIVGSPLKEHMFTESVKAAQAKDRNAVTYPTLFAWHGSATKNWHSILRQGLHYKEVINGRAYGMGCYFAREGDISLGHYAQPTSTMWKNSDFPISKMAAICEITNLPAEFVSNNPYFVVSDISWITCRYLLVQRMASFADGSEAQSTSTTSSSDLVKAGRIKTIPLDPKYPITLKQTKVEFPDVGDKLEKLEKSLSDEPEDLHDSDTEILQEPPAPAPAPINKLKRTQSGAAPAPPPTREVDIFVAADAKRLEMLKMLPPPKNPNKAAVSMIQREMKSMLKVQAREGPTRAGFYFDPERSNDNLFNWIVELPLESFDQDIPLAKDMRQKGVKSILMEIRFGDTYPFSPPFFRVVHPRFMPFIRGGGGHVTGGGSICMDLLTSDGWSSVYTIDAILLQIRMAMSNLEPRPGRLDPQDWNIPYTMDEAIAGFRRAAATHGWTVPAELDDFARQG</sequence>
<dbReference type="SUPFAM" id="SSF56399">
    <property type="entry name" value="ADP-ribosylation"/>
    <property type="match status" value="1"/>
</dbReference>
<dbReference type="AlphaFoldDB" id="A0A511KKC4"/>
<feature type="domain" description="UBC core" evidence="6">
    <location>
        <begin position="978"/>
        <end position="1161"/>
    </location>
</feature>
<keyword evidence="1" id="KW-0328">Glycosyltransferase</keyword>
<feature type="region of interest" description="Disordered" evidence="5">
    <location>
        <begin position="1"/>
        <end position="128"/>
    </location>
</feature>
<dbReference type="Pfam" id="PF00644">
    <property type="entry name" value="PARP"/>
    <property type="match status" value="1"/>
</dbReference>
<dbReference type="CDD" id="cd23802">
    <property type="entry name" value="UBCc_UBE2Q"/>
    <property type="match status" value="1"/>
</dbReference>
<dbReference type="Proteomes" id="UP000321518">
    <property type="component" value="Unassembled WGS sequence"/>
</dbReference>
<feature type="region of interest" description="Disordered" evidence="5">
    <location>
        <begin position="906"/>
        <end position="949"/>
    </location>
</feature>
<dbReference type="GO" id="GO:0016779">
    <property type="term" value="F:nucleotidyltransferase activity"/>
    <property type="evidence" value="ECO:0007669"/>
    <property type="project" value="UniProtKB-KW"/>
</dbReference>
<dbReference type="InterPro" id="IPR000608">
    <property type="entry name" value="UBC"/>
</dbReference>
<keyword evidence="4" id="KW-0520">NAD</keyword>